<dbReference type="Proteomes" id="UP000250078">
    <property type="component" value="Unassembled WGS sequence"/>
</dbReference>
<feature type="non-terminal residue" evidence="1">
    <location>
        <position position="1"/>
    </location>
</feature>
<gene>
    <name evidence="1" type="ORF">K441DRAFT_590423</name>
</gene>
<proteinExistence type="predicted"/>
<name>A0ACC8EPG2_9PEZI</name>
<organism evidence="1 2">
    <name type="scientific">Cenococcum geophilum 1.58</name>
    <dbReference type="NCBI Taxonomy" id="794803"/>
    <lineage>
        <taxon>Eukaryota</taxon>
        <taxon>Fungi</taxon>
        <taxon>Dikarya</taxon>
        <taxon>Ascomycota</taxon>
        <taxon>Pezizomycotina</taxon>
        <taxon>Dothideomycetes</taxon>
        <taxon>Pleosporomycetidae</taxon>
        <taxon>Gloniales</taxon>
        <taxon>Gloniaceae</taxon>
        <taxon>Cenococcum</taxon>
    </lineage>
</organism>
<sequence length="78" mass="8632">DKPNVTATTRKHGCDCTTLSRRFHRVTASAEGYDSMRLLGHARSEAFMKYVNDLIERGLLSIISILRNLAGGIIGRQA</sequence>
<keyword evidence="2" id="KW-1185">Reference proteome</keyword>
<evidence type="ECO:0000313" key="1">
    <source>
        <dbReference type="EMBL" id="OCK88167.1"/>
    </source>
</evidence>
<evidence type="ECO:0000313" key="2">
    <source>
        <dbReference type="Proteomes" id="UP000250078"/>
    </source>
</evidence>
<reference evidence="1 2" key="1">
    <citation type="journal article" date="2016" name="Nat. Commun.">
        <title>Ectomycorrhizal ecology is imprinted in the genome of the dominant symbiotic fungus Cenococcum geophilum.</title>
        <authorList>
            <consortium name="DOE Joint Genome Institute"/>
            <person name="Peter M."/>
            <person name="Kohler A."/>
            <person name="Ohm R.A."/>
            <person name="Kuo A."/>
            <person name="Krutzmann J."/>
            <person name="Morin E."/>
            <person name="Arend M."/>
            <person name="Barry K.W."/>
            <person name="Binder M."/>
            <person name="Choi C."/>
            <person name="Clum A."/>
            <person name="Copeland A."/>
            <person name="Grisel N."/>
            <person name="Haridas S."/>
            <person name="Kipfer T."/>
            <person name="LaButti K."/>
            <person name="Lindquist E."/>
            <person name="Lipzen A."/>
            <person name="Maire R."/>
            <person name="Meier B."/>
            <person name="Mihaltcheva S."/>
            <person name="Molinier V."/>
            <person name="Murat C."/>
            <person name="Poggeler S."/>
            <person name="Quandt C.A."/>
            <person name="Sperisen C."/>
            <person name="Tritt A."/>
            <person name="Tisserant E."/>
            <person name="Crous P.W."/>
            <person name="Henrissat B."/>
            <person name="Nehls U."/>
            <person name="Egli S."/>
            <person name="Spatafora J.W."/>
            <person name="Grigoriev I.V."/>
            <person name="Martin F.M."/>
        </authorList>
    </citation>
    <scope>NUCLEOTIDE SEQUENCE [LARGE SCALE GENOMIC DNA]</scope>
    <source>
        <strain evidence="1 2">1.58</strain>
    </source>
</reference>
<protein>
    <submittedName>
        <fullName evidence="1">Uncharacterized protein</fullName>
    </submittedName>
</protein>
<dbReference type="EMBL" id="KV748248">
    <property type="protein sequence ID" value="OCK88167.1"/>
    <property type="molecule type" value="Genomic_DNA"/>
</dbReference>
<accession>A0ACC8EPG2</accession>